<evidence type="ECO:0000259" key="5">
    <source>
        <dbReference type="PROSITE" id="PS51918"/>
    </source>
</evidence>
<dbReference type="GO" id="GO:0051536">
    <property type="term" value="F:iron-sulfur cluster binding"/>
    <property type="evidence" value="ECO:0007669"/>
    <property type="project" value="UniProtKB-KW"/>
</dbReference>
<protein>
    <submittedName>
        <fullName evidence="6">Radical SAM protein</fullName>
    </submittedName>
</protein>
<dbReference type="Proteomes" id="UP001146067">
    <property type="component" value="Unassembled WGS sequence"/>
</dbReference>
<sequence>MKRSLIVDTHASSCYFRTSIAGEGRKALVQITERCNLHCGHCFVSSGDWGDHMPLELIVDRVIPRLKAAGVQRLTLTGGEPFVHPNIMAICRAVRSAGLPLGICTNATSTSDDQIAELVGLGDVHVNVSFDGFRPESHGKFRGDRSSFATTVETTRKFAEAGLLQGLLSTPNALSEPEEFADLCAFASDIGAQYVLMNPLSPFGRGIASQGRLAADEDKMRAIAAVTARFDRPDMQTVRIRFPNEDKPLGGCDAGKIIYVFTRGQVAVCPYLVFAARNPVSRYLDQEFMVGNILEADVAGALDDYRFHRRFRVGANATCRSCAMDAVCGKGCPAAVVARGERIGEVDSEQCSIVSSPKRSIPLAVKR</sequence>
<dbReference type="RefSeq" id="WP_270109625.1">
    <property type="nucleotide sequence ID" value="NZ_JAPZVP010000006.1"/>
</dbReference>
<dbReference type="SUPFAM" id="SSF102114">
    <property type="entry name" value="Radical SAM enzymes"/>
    <property type="match status" value="1"/>
</dbReference>
<proteinExistence type="predicted"/>
<dbReference type="AlphaFoldDB" id="A0A9X3PA05"/>
<dbReference type="InterPro" id="IPR058240">
    <property type="entry name" value="rSAM_sf"/>
</dbReference>
<keyword evidence="3" id="KW-0408">Iron</keyword>
<dbReference type="Pfam" id="PF04055">
    <property type="entry name" value="Radical_SAM"/>
    <property type="match status" value="1"/>
</dbReference>
<dbReference type="InterPro" id="IPR007197">
    <property type="entry name" value="rSAM"/>
</dbReference>
<dbReference type="SFLD" id="SFLDG01067">
    <property type="entry name" value="SPASM/twitch_domain_containing"/>
    <property type="match status" value="1"/>
</dbReference>
<dbReference type="EMBL" id="JAPZVP010000006">
    <property type="protein sequence ID" value="MDA1359747.1"/>
    <property type="molecule type" value="Genomic_DNA"/>
</dbReference>
<comment type="caution">
    <text evidence="6">The sequence shown here is derived from an EMBL/GenBank/DDBJ whole genome shotgun (WGS) entry which is preliminary data.</text>
</comment>
<evidence type="ECO:0000256" key="4">
    <source>
        <dbReference type="ARBA" id="ARBA00023014"/>
    </source>
</evidence>
<dbReference type="InterPro" id="IPR013785">
    <property type="entry name" value="Aldolase_TIM"/>
</dbReference>
<evidence type="ECO:0000313" key="7">
    <source>
        <dbReference type="Proteomes" id="UP001146067"/>
    </source>
</evidence>
<dbReference type="PROSITE" id="PS51918">
    <property type="entry name" value="RADICAL_SAM"/>
    <property type="match status" value="1"/>
</dbReference>
<feature type="domain" description="Radical SAM core" evidence="5">
    <location>
        <begin position="21"/>
        <end position="243"/>
    </location>
</feature>
<dbReference type="InterPro" id="IPR050377">
    <property type="entry name" value="Radical_SAM_PqqE_MftC-like"/>
</dbReference>
<dbReference type="PANTHER" id="PTHR11228">
    <property type="entry name" value="RADICAL SAM DOMAIN PROTEIN"/>
    <property type="match status" value="1"/>
</dbReference>
<accession>A0A9X3PA05</accession>
<keyword evidence="4" id="KW-0411">Iron-sulfur</keyword>
<dbReference type="SFLD" id="SFLDS00029">
    <property type="entry name" value="Radical_SAM"/>
    <property type="match status" value="1"/>
</dbReference>
<dbReference type="CDD" id="cd01335">
    <property type="entry name" value="Radical_SAM"/>
    <property type="match status" value="1"/>
</dbReference>
<evidence type="ECO:0000256" key="1">
    <source>
        <dbReference type="ARBA" id="ARBA00022691"/>
    </source>
</evidence>
<evidence type="ECO:0000313" key="6">
    <source>
        <dbReference type="EMBL" id="MDA1359747.1"/>
    </source>
</evidence>
<keyword evidence="1" id="KW-0949">S-adenosyl-L-methionine</keyword>
<gene>
    <name evidence="6" type="ORF">O1R50_08945</name>
</gene>
<dbReference type="Gene3D" id="3.20.20.70">
    <property type="entry name" value="Aldolase class I"/>
    <property type="match status" value="1"/>
</dbReference>
<dbReference type="PANTHER" id="PTHR11228:SF35">
    <property type="entry name" value="MOLYBDENUM COFACTOR BIOSYNTHESIS PROTEIN A-RELATED"/>
    <property type="match status" value="1"/>
</dbReference>
<evidence type="ECO:0000256" key="2">
    <source>
        <dbReference type="ARBA" id="ARBA00022723"/>
    </source>
</evidence>
<organism evidence="6 7">
    <name type="scientific">Glycomyces luteolus</name>
    <dbReference type="NCBI Taxonomy" id="2670330"/>
    <lineage>
        <taxon>Bacteria</taxon>
        <taxon>Bacillati</taxon>
        <taxon>Actinomycetota</taxon>
        <taxon>Actinomycetes</taxon>
        <taxon>Glycomycetales</taxon>
        <taxon>Glycomycetaceae</taxon>
        <taxon>Glycomyces</taxon>
    </lineage>
</organism>
<keyword evidence="2" id="KW-0479">Metal-binding</keyword>
<dbReference type="GO" id="GO:0046872">
    <property type="term" value="F:metal ion binding"/>
    <property type="evidence" value="ECO:0007669"/>
    <property type="project" value="UniProtKB-KW"/>
</dbReference>
<dbReference type="InterPro" id="IPR006638">
    <property type="entry name" value="Elp3/MiaA/NifB-like_rSAM"/>
</dbReference>
<evidence type="ECO:0000256" key="3">
    <source>
        <dbReference type="ARBA" id="ARBA00023004"/>
    </source>
</evidence>
<dbReference type="GO" id="GO:0003824">
    <property type="term" value="F:catalytic activity"/>
    <property type="evidence" value="ECO:0007669"/>
    <property type="project" value="InterPro"/>
</dbReference>
<keyword evidence="7" id="KW-1185">Reference proteome</keyword>
<reference evidence="6" key="1">
    <citation type="submission" date="2022-12" db="EMBL/GenBank/DDBJ databases">
        <title>Gycomyces niveus sp.nov.,a novel actinomycete isolated from soil in Shouguan.</title>
        <authorList>
            <person name="Yang X."/>
        </authorList>
    </citation>
    <scope>NUCLEOTIDE SEQUENCE</scope>
    <source>
        <strain evidence="6">NEAU-A15</strain>
    </source>
</reference>
<name>A0A9X3PA05_9ACTN</name>
<dbReference type="SMART" id="SM00729">
    <property type="entry name" value="Elp3"/>
    <property type="match status" value="1"/>
</dbReference>